<keyword evidence="3" id="KW-0238">DNA-binding</keyword>
<evidence type="ECO:0000313" key="6">
    <source>
        <dbReference type="EMBL" id="PEN14009.1"/>
    </source>
</evidence>
<keyword evidence="2" id="KW-0805">Transcription regulation</keyword>
<comment type="similarity">
    <text evidence="1">Belongs to the BlaI transcriptional regulatory family.</text>
</comment>
<dbReference type="OrthoDB" id="279010at2"/>
<keyword evidence="4" id="KW-0804">Transcription</keyword>
<dbReference type="PIRSF" id="PIRSF019455">
    <property type="entry name" value="CopR_AtkY"/>
    <property type="match status" value="1"/>
</dbReference>
<dbReference type="GO" id="GO:0045892">
    <property type="term" value="P:negative regulation of DNA-templated transcription"/>
    <property type="evidence" value="ECO:0007669"/>
    <property type="project" value="InterPro"/>
</dbReference>
<evidence type="ECO:0000256" key="1">
    <source>
        <dbReference type="ARBA" id="ARBA00011046"/>
    </source>
</evidence>
<name>A0A2A8CZ62_9BACT</name>
<dbReference type="Proteomes" id="UP000220102">
    <property type="component" value="Unassembled WGS sequence"/>
</dbReference>
<dbReference type="EMBL" id="PDEQ01000003">
    <property type="protein sequence ID" value="PEN14009.1"/>
    <property type="molecule type" value="Genomic_DNA"/>
</dbReference>
<dbReference type="Pfam" id="PF03965">
    <property type="entry name" value="Penicillinase_R"/>
    <property type="match status" value="1"/>
</dbReference>
<evidence type="ECO:0000256" key="2">
    <source>
        <dbReference type="ARBA" id="ARBA00023015"/>
    </source>
</evidence>
<dbReference type="SUPFAM" id="SSF46785">
    <property type="entry name" value="Winged helix' DNA-binding domain"/>
    <property type="match status" value="1"/>
</dbReference>
<gene>
    <name evidence="6" type="ORF">CRI94_08140</name>
</gene>
<evidence type="ECO:0000313" key="7">
    <source>
        <dbReference type="Proteomes" id="UP000220102"/>
    </source>
</evidence>
<sequence>MRKKSLTSLGETEMEVLHHVWDLGEATVADVRERILDERDVAYTTVMTVLKKLAEKGYLDYRKEGRSYVYAAAVPQREVQHTLLRRLMEKVFHGSPSALVQTLIQRESLESDEQDAIRSLLDQLDDLDAERDASDDANDSSDDHA</sequence>
<reference evidence="6 7" key="1">
    <citation type="submission" date="2017-10" db="EMBL/GenBank/DDBJ databases">
        <title>Draft genome of Longibacter Salinarum.</title>
        <authorList>
            <person name="Goh K.M."/>
            <person name="Shamsir M.S."/>
            <person name="Lim S.W."/>
        </authorList>
    </citation>
    <scope>NUCLEOTIDE SEQUENCE [LARGE SCALE GENOMIC DNA]</scope>
    <source>
        <strain evidence="6 7">KCTC 52045</strain>
    </source>
</reference>
<feature type="coiled-coil region" evidence="5">
    <location>
        <begin position="110"/>
        <end position="137"/>
    </location>
</feature>
<evidence type="ECO:0000256" key="4">
    <source>
        <dbReference type="ARBA" id="ARBA00023163"/>
    </source>
</evidence>
<evidence type="ECO:0000256" key="5">
    <source>
        <dbReference type="SAM" id="Coils"/>
    </source>
</evidence>
<evidence type="ECO:0000256" key="3">
    <source>
        <dbReference type="ARBA" id="ARBA00023125"/>
    </source>
</evidence>
<proteinExistence type="inferred from homology"/>
<dbReference type="Gene3D" id="1.10.10.10">
    <property type="entry name" value="Winged helix-like DNA-binding domain superfamily/Winged helix DNA-binding domain"/>
    <property type="match status" value="1"/>
</dbReference>
<organism evidence="6 7">
    <name type="scientific">Longibacter salinarum</name>
    <dbReference type="NCBI Taxonomy" id="1850348"/>
    <lineage>
        <taxon>Bacteria</taxon>
        <taxon>Pseudomonadati</taxon>
        <taxon>Rhodothermota</taxon>
        <taxon>Rhodothermia</taxon>
        <taxon>Rhodothermales</taxon>
        <taxon>Salisaetaceae</taxon>
        <taxon>Longibacter</taxon>
    </lineage>
</organism>
<keyword evidence="5" id="KW-0175">Coiled coil</keyword>
<accession>A0A2A8CZ62</accession>
<dbReference type="RefSeq" id="WP_098075172.1">
    <property type="nucleotide sequence ID" value="NZ_PDEQ01000003.1"/>
</dbReference>
<comment type="caution">
    <text evidence="6">The sequence shown here is derived from an EMBL/GenBank/DDBJ whole genome shotgun (WGS) entry which is preliminary data.</text>
</comment>
<dbReference type="InterPro" id="IPR036388">
    <property type="entry name" value="WH-like_DNA-bd_sf"/>
</dbReference>
<dbReference type="Gene3D" id="1.10.4040.10">
    <property type="entry name" value="Penicillinase repressor domain"/>
    <property type="match status" value="1"/>
</dbReference>
<dbReference type="GO" id="GO:0003677">
    <property type="term" value="F:DNA binding"/>
    <property type="evidence" value="ECO:0007669"/>
    <property type="project" value="UniProtKB-KW"/>
</dbReference>
<keyword evidence="7" id="KW-1185">Reference proteome</keyword>
<protein>
    <submittedName>
        <fullName evidence="6">BlaI family transcriptional regulator</fullName>
    </submittedName>
</protein>
<dbReference type="InterPro" id="IPR036390">
    <property type="entry name" value="WH_DNA-bd_sf"/>
</dbReference>
<dbReference type="InterPro" id="IPR005650">
    <property type="entry name" value="BlaI_family"/>
</dbReference>
<dbReference type="AlphaFoldDB" id="A0A2A8CZ62"/>